<evidence type="ECO:0000313" key="5">
    <source>
        <dbReference type="EMBL" id="TIB77647.1"/>
    </source>
</evidence>
<dbReference type="InterPro" id="IPR036188">
    <property type="entry name" value="FAD/NAD-bd_sf"/>
</dbReference>
<comment type="caution">
    <text evidence="6">The sequence shown here is derived from an EMBL/GenBank/DDBJ whole genome shotgun (WGS) entry which is preliminary data.</text>
</comment>
<dbReference type="Proteomes" id="UP000305647">
    <property type="component" value="Unassembled WGS sequence"/>
</dbReference>
<proteinExistence type="inferred from homology"/>
<dbReference type="Gene3D" id="3.50.50.60">
    <property type="entry name" value="FAD/NAD(P)-binding domain"/>
    <property type="match status" value="2"/>
</dbReference>
<dbReference type="SUPFAM" id="SSF51905">
    <property type="entry name" value="FAD/NAD(P)-binding domain"/>
    <property type="match status" value="1"/>
</dbReference>
<dbReference type="InterPro" id="IPR051209">
    <property type="entry name" value="FAD-bind_Monooxygenase_sf"/>
</dbReference>
<dbReference type="GO" id="GO:0050660">
    <property type="term" value="F:flavin adenine dinucleotide binding"/>
    <property type="evidence" value="ECO:0007669"/>
    <property type="project" value="InterPro"/>
</dbReference>
<evidence type="ECO:0000256" key="4">
    <source>
        <dbReference type="ARBA" id="ARBA00023002"/>
    </source>
</evidence>
<comment type="similarity">
    <text evidence="1">Belongs to the FAD-binding monooxygenase family.</text>
</comment>
<gene>
    <name evidence="7" type="ORF">E3Q10_02754</name>
    <name evidence="6" type="ORF">E3Q17_02787</name>
    <name evidence="5" type="ORF">E3Q22_02959</name>
</gene>
<evidence type="ECO:0000313" key="8">
    <source>
        <dbReference type="Proteomes" id="UP000305647"/>
    </source>
</evidence>
<dbReference type="Proteomes" id="UP000307169">
    <property type="component" value="Unassembled WGS sequence"/>
</dbReference>
<dbReference type="AlphaFoldDB" id="A0A4T0NNZ7"/>
<evidence type="ECO:0000256" key="3">
    <source>
        <dbReference type="ARBA" id="ARBA00022827"/>
    </source>
</evidence>
<dbReference type="GO" id="GO:0004499">
    <property type="term" value="F:N,N-dimethylaniline monooxygenase activity"/>
    <property type="evidence" value="ECO:0007669"/>
    <property type="project" value="InterPro"/>
</dbReference>
<dbReference type="Proteomes" id="UP000310685">
    <property type="component" value="Unassembled WGS sequence"/>
</dbReference>
<dbReference type="PANTHER" id="PTHR42877:SF4">
    <property type="entry name" value="FAD_NAD(P)-BINDING DOMAIN-CONTAINING PROTEIN-RELATED"/>
    <property type="match status" value="1"/>
</dbReference>
<evidence type="ECO:0000313" key="10">
    <source>
        <dbReference type="Proteomes" id="UP000310685"/>
    </source>
</evidence>
<dbReference type="Pfam" id="PF00743">
    <property type="entry name" value="FMO-like"/>
    <property type="match status" value="1"/>
</dbReference>
<organism evidence="6 9">
    <name type="scientific">Wallemia mellicola</name>
    <dbReference type="NCBI Taxonomy" id="1708541"/>
    <lineage>
        <taxon>Eukaryota</taxon>
        <taxon>Fungi</taxon>
        <taxon>Dikarya</taxon>
        <taxon>Basidiomycota</taxon>
        <taxon>Wallemiomycotina</taxon>
        <taxon>Wallemiomycetes</taxon>
        <taxon>Wallemiales</taxon>
        <taxon>Wallemiaceae</taxon>
        <taxon>Wallemia</taxon>
    </lineage>
</organism>
<accession>A0A4T0NNZ7</accession>
<keyword evidence="3" id="KW-0274">FAD</keyword>
<sequence length="541" mass="61722">MPVNKEDKISVTIVGGGISGIAQAIHLKRRLGDKLELHIFEKKNEAGGVWRDSQWPGAGVDVPIHLYQLYSDLNPWWPDLYAKQPDADASSDWQSLISKYDLRPHFRYAHEFESAKWDDEASLWVFQFRHRGEIVKHSSNVFVSAVGPFHKANLGVKNHEKFQGISFHSQDWRNVDFINKRVAVVGNGSTGVQVAANLAKIDGVQLTHFIRSGGYYNPKVNTKYPNWLKWTFAYVPFANVLHRFYIFTSWEKSSLANGNAWWQRYLRRGKEAKMLDYLKKAAPEKYHHALIPKYAAGLKRVAWDEGWFASLHRDNVKLRNVPIEEADETGLRLKDGEKHDFDIIIYATGYDVAGYGVGLNENVYGADGTELATIWQKDTPQAHLGVATPNYPNLFFLVGPNALSTSWGYTIGNQTLFISKIIEIIQKERLLTIEPKQDVFEAYNKELNGYLEESVYTTSGERSWYRFKGTGKPTVPSGFTAVTLWWKTAWVDYTHWVGRDRNGKQVNLSSRLVARRLLQALTLAGIYGAYISYPQLKLLLN</sequence>
<dbReference type="PRINTS" id="PR00469">
    <property type="entry name" value="PNDRDTASEII"/>
</dbReference>
<evidence type="ECO:0000256" key="1">
    <source>
        <dbReference type="ARBA" id="ARBA00010139"/>
    </source>
</evidence>
<evidence type="ECO:0000313" key="6">
    <source>
        <dbReference type="EMBL" id="TIB98993.1"/>
    </source>
</evidence>
<dbReference type="Pfam" id="PF13450">
    <property type="entry name" value="NAD_binding_8"/>
    <property type="match status" value="1"/>
</dbReference>
<keyword evidence="4" id="KW-0560">Oxidoreductase</keyword>
<keyword evidence="2" id="KW-0285">Flavoprotein</keyword>
<evidence type="ECO:0000256" key="2">
    <source>
        <dbReference type="ARBA" id="ARBA00022630"/>
    </source>
</evidence>
<evidence type="ECO:0000313" key="9">
    <source>
        <dbReference type="Proteomes" id="UP000307169"/>
    </source>
</evidence>
<dbReference type="PRINTS" id="PR00368">
    <property type="entry name" value="FADPNR"/>
</dbReference>
<dbReference type="PANTHER" id="PTHR42877">
    <property type="entry name" value="L-ORNITHINE N(5)-MONOOXYGENASE-RELATED"/>
    <property type="match status" value="1"/>
</dbReference>
<dbReference type="GO" id="GO:0050661">
    <property type="term" value="F:NADP binding"/>
    <property type="evidence" value="ECO:0007669"/>
    <property type="project" value="InterPro"/>
</dbReference>
<dbReference type="EMBL" id="SPRC01000032">
    <property type="protein sequence ID" value="TIB77647.1"/>
    <property type="molecule type" value="Genomic_DNA"/>
</dbReference>
<evidence type="ECO:0000313" key="7">
    <source>
        <dbReference type="EMBL" id="TIC29199.1"/>
    </source>
</evidence>
<dbReference type="EMBL" id="SPRH01000033">
    <property type="protein sequence ID" value="TIB98993.1"/>
    <property type="molecule type" value="Genomic_DNA"/>
</dbReference>
<protein>
    <submittedName>
        <fullName evidence="6">FAD/NAD(P)-binding domain-containing protein</fullName>
    </submittedName>
</protein>
<reference evidence="8 9" key="1">
    <citation type="submission" date="2019-03" db="EMBL/GenBank/DDBJ databases">
        <title>Sequencing 25 genomes of Wallemia mellicola.</title>
        <authorList>
            <person name="Gostincar C."/>
        </authorList>
    </citation>
    <scope>NUCLEOTIDE SEQUENCE [LARGE SCALE GENOMIC DNA]</scope>
    <source>
        <strain evidence="6 9">EXF-1262</strain>
        <strain evidence="5 10">EXF-6152</strain>
        <strain evidence="7 8">EXF-8738</strain>
    </source>
</reference>
<dbReference type="EMBL" id="SPRO01000030">
    <property type="protein sequence ID" value="TIC29199.1"/>
    <property type="molecule type" value="Genomic_DNA"/>
</dbReference>
<dbReference type="InterPro" id="IPR020946">
    <property type="entry name" value="Flavin_mOase-like"/>
</dbReference>
<name>A0A4T0NNZ7_9BASI</name>